<dbReference type="GeneID" id="42365029"/>
<evidence type="ECO:0000313" key="3">
    <source>
        <dbReference type="Proteomes" id="UP000377803"/>
    </source>
</evidence>
<accession>A0A5Q0UHX8</accession>
<dbReference type="PANTHER" id="PTHR11203">
    <property type="entry name" value="CLEAVAGE AND POLYADENYLATION SPECIFICITY FACTOR FAMILY MEMBER"/>
    <property type="match status" value="1"/>
</dbReference>
<dbReference type="RefSeq" id="WP_256727597.1">
    <property type="nucleotide sequence ID" value="NZ_CP040089.1"/>
</dbReference>
<dbReference type="InterPro" id="IPR011108">
    <property type="entry name" value="RMMBL"/>
</dbReference>
<dbReference type="GO" id="GO:0004521">
    <property type="term" value="F:RNA endonuclease activity"/>
    <property type="evidence" value="ECO:0007669"/>
    <property type="project" value="TreeGrafter"/>
</dbReference>
<dbReference type="Gene3D" id="3.60.15.10">
    <property type="entry name" value="Ribonuclease Z/Hydroxyacylglutathione hydrolase-like"/>
    <property type="match status" value="1"/>
</dbReference>
<dbReference type="PANTHER" id="PTHR11203:SF37">
    <property type="entry name" value="INTEGRATOR COMPLEX SUBUNIT 11"/>
    <property type="match status" value="1"/>
</dbReference>
<evidence type="ECO:0000259" key="1">
    <source>
        <dbReference type="Pfam" id="PF07521"/>
    </source>
</evidence>
<dbReference type="AlphaFoldDB" id="A0A5Q0UHX8"/>
<organism evidence="2 3">
    <name type="scientific">Candidatus Nanohalobium constans</name>
    <dbReference type="NCBI Taxonomy" id="2565781"/>
    <lineage>
        <taxon>Archaea</taxon>
        <taxon>Candidatus Nanohalarchaeota</taxon>
        <taxon>Candidatus Nanohalobia</taxon>
        <taxon>Candidatus Nanohalobiales</taxon>
        <taxon>Candidatus Nanohalobiaceae</taxon>
        <taxon>Candidatus Nanohalobium</taxon>
    </lineage>
</organism>
<proteinExistence type="predicted"/>
<gene>
    <name evidence="2" type="ORF">LC1Nh_0643</name>
</gene>
<dbReference type="InterPro" id="IPR036866">
    <property type="entry name" value="RibonucZ/Hydroxyglut_hydro"/>
</dbReference>
<dbReference type="Proteomes" id="UP000377803">
    <property type="component" value="Chromosome"/>
</dbReference>
<protein>
    <submittedName>
        <fullName evidence="2">mRNA cleavage and polyadenylation specificity factor-like protein</fullName>
    </submittedName>
</protein>
<keyword evidence="3" id="KW-1185">Reference proteome</keyword>
<dbReference type="InterPro" id="IPR050698">
    <property type="entry name" value="MBL"/>
</dbReference>
<dbReference type="Pfam" id="PF07521">
    <property type="entry name" value="RMMBL"/>
    <property type="match status" value="1"/>
</dbReference>
<reference evidence="3" key="1">
    <citation type="submission" date="2019-05" db="EMBL/GenBank/DDBJ databases">
        <title>Candidatus Nanohalobium constans, a novel model system to study the DPANN nano-sized archaea: genomic and physiological characterization of a nanoarchaeon co-cultured with its chitinotrophic host.</title>
        <authorList>
            <person name="La Cono V."/>
            <person name="Arcadi E."/>
            <person name="Crisafi F."/>
            <person name="Denaro R."/>
            <person name="La Spada G."/>
            <person name="Messina E."/>
            <person name="Smedile F."/>
            <person name="Toshchakov S.V."/>
            <person name="Shevchenko M.A."/>
            <person name="Golyshin P.N."/>
            <person name="Golyshina O.V."/>
            <person name="Ferrer M."/>
            <person name="Rohde M."/>
            <person name="Mushegian A."/>
            <person name="Sorokin D.Y."/>
            <person name="Giuliano L."/>
            <person name="Yakimov M.M."/>
        </authorList>
    </citation>
    <scope>NUCLEOTIDE SEQUENCE [LARGE SCALE GENOMIC DNA]</scope>
    <source>
        <strain evidence="3">LC1Nh</strain>
    </source>
</reference>
<name>A0A5Q0UHX8_9ARCH</name>
<feature type="domain" description="Zn-dependent metallo-hydrolase RNA specificity" evidence="1">
    <location>
        <begin position="261"/>
        <end position="309"/>
    </location>
</feature>
<dbReference type="EMBL" id="CP040089">
    <property type="protein sequence ID" value="QGA80535.1"/>
    <property type="molecule type" value="Genomic_DNA"/>
</dbReference>
<dbReference type="KEGG" id="ncon:LC1Nh_0643"/>
<dbReference type="SUPFAM" id="SSF56281">
    <property type="entry name" value="Metallo-hydrolase/oxidoreductase"/>
    <property type="match status" value="1"/>
</dbReference>
<sequence length="320" mass="35700">MKITEKDGIHIQGEEKVVADSRNSQGDINLVSHAHFDHMHLSDSEVVCSELTAKLAGARAGKEVKRTEHDRVELYNSGHILGSSAAKIKGEKSVLYTGDVSLRDRVYLDGFNPVSADILVVESTYGIPAYRFPEQRVIENRIKDFIQNEGSPLILFGYSLGKAQKIQKLAEQATERPILAHGSVKNMNDVVEESAEKEFRAIPYGENKELMEDNGILVAPSNTSQSDWVEKLVDKTGAVKAGFSGWATTDSFKYRGGYDETFQLSDHCDFDGLVKLVEEVDPEKVYVQHGFDEEFASYLKREKGFNARALKQNQSSLTDF</sequence>
<evidence type="ECO:0000313" key="2">
    <source>
        <dbReference type="EMBL" id="QGA80535.1"/>
    </source>
</evidence>